<proteinExistence type="predicted"/>
<protein>
    <submittedName>
        <fullName evidence="1">Oxygen tolerance protein BatD</fullName>
    </submittedName>
</protein>
<dbReference type="KEGG" id="mkc:kam1_2158"/>
<accession>A0A516TQ41</accession>
<reference evidence="2" key="1">
    <citation type="submission" date="2019-03" db="EMBL/GenBank/DDBJ databases">
        <title>Complete genome of Methylacidiphilum kamchatkense Kam1.</title>
        <authorList>
            <person name="Kruse T."/>
            <person name="Murarilal Ratnadevi C."/>
            <person name="Erikstad H.-A."/>
            <person name="Birkeland N.-K."/>
        </authorList>
    </citation>
    <scope>NUCLEOTIDE SEQUENCE [LARGE SCALE GENOMIC DNA]</scope>
    <source>
        <strain evidence="2">kam1</strain>
    </source>
</reference>
<name>A0A516TQ41_9BACT</name>
<dbReference type="Proteomes" id="UP000315925">
    <property type="component" value="Chromosome"/>
</dbReference>
<gene>
    <name evidence="1" type="ORF">kam1_2158</name>
</gene>
<organism evidence="1 2">
    <name type="scientific">Methylacidiphilum kamchatkense Kam1</name>
    <dbReference type="NCBI Taxonomy" id="1202785"/>
    <lineage>
        <taxon>Bacteria</taxon>
        <taxon>Pseudomonadati</taxon>
        <taxon>Verrucomicrobiota</taxon>
        <taxon>Methylacidiphilae</taxon>
        <taxon>Methylacidiphilales</taxon>
        <taxon>Methylacidiphilaceae</taxon>
        <taxon>Methylacidiphilum (ex Ratnadevi et al. 2023)</taxon>
    </lineage>
</organism>
<evidence type="ECO:0000313" key="2">
    <source>
        <dbReference type="Proteomes" id="UP000315925"/>
    </source>
</evidence>
<dbReference type="EMBL" id="CP037899">
    <property type="protein sequence ID" value="QDQ43366.1"/>
    <property type="molecule type" value="Genomic_DNA"/>
</dbReference>
<evidence type="ECO:0000313" key="1">
    <source>
        <dbReference type="EMBL" id="QDQ43366.1"/>
    </source>
</evidence>
<sequence length="234" mass="26088">MTLGNVMAFSAHWLPINEKLEPGVSGHLSLIFENCSPQDEVKPPKVAFLEIEAPSISRNSRNELIYDFPIIPHQPGNYIIPPFLIATDHGLVEIPPISFTVKEVEIAPISADGVDAQVLIPQRTLWKGEPFVIEYRLLTRSGTFLDITSQPEWDPKDFLSNRWGKPQRVILNANGTYASGLRYTTTLLSLKAGKIVLPPISQQLTLEIERFGRGLFLNLLSNPSTPQPNPKSLK</sequence>
<dbReference type="AlphaFoldDB" id="A0A516TQ41"/>